<sequence length="56" mass="6791">MYLLLVKYICNFLSFFVRLWYYNMKCKYIFQRPCIYCLLNIFAISCLSLLNCGITI</sequence>
<comment type="caution">
    <text evidence="2">The sequence shown here is derived from an EMBL/GenBank/DDBJ whole genome shotgun (WGS) entry which is preliminary data.</text>
</comment>
<evidence type="ECO:0000313" key="3">
    <source>
        <dbReference type="Proteomes" id="UP000018888"/>
    </source>
</evidence>
<keyword evidence="1" id="KW-0472">Membrane</keyword>
<gene>
    <name evidence="2" type="ORF">GLOIN_2v1670507</name>
</gene>
<proteinExistence type="predicted"/>
<protein>
    <submittedName>
        <fullName evidence="2">Uncharacterized protein</fullName>
    </submittedName>
</protein>
<name>A0A2P4PHV1_RHIID</name>
<keyword evidence="1" id="KW-1133">Transmembrane helix</keyword>
<feature type="transmembrane region" description="Helical" evidence="1">
    <location>
        <begin position="6"/>
        <end position="22"/>
    </location>
</feature>
<evidence type="ECO:0000256" key="1">
    <source>
        <dbReference type="SAM" id="Phobius"/>
    </source>
</evidence>
<dbReference type="AlphaFoldDB" id="A0A2P4PHV1"/>
<organism evidence="2 3">
    <name type="scientific">Rhizophagus irregularis (strain DAOM 181602 / DAOM 197198 / MUCL 43194)</name>
    <name type="common">Arbuscular mycorrhizal fungus</name>
    <name type="synonym">Glomus intraradices</name>
    <dbReference type="NCBI Taxonomy" id="747089"/>
    <lineage>
        <taxon>Eukaryota</taxon>
        <taxon>Fungi</taxon>
        <taxon>Fungi incertae sedis</taxon>
        <taxon>Mucoromycota</taxon>
        <taxon>Glomeromycotina</taxon>
        <taxon>Glomeromycetes</taxon>
        <taxon>Glomerales</taxon>
        <taxon>Glomeraceae</taxon>
        <taxon>Rhizophagus</taxon>
    </lineage>
</organism>
<reference evidence="2 3" key="2">
    <citation type="journal article" date="2018" name="New Phytol.">
        <title>High intraspecific genome diversity in the model arbuscular mycorrhizal symbiont Rhizophagus irregularis.</title>
        <authorList>
            <person name="Chen E.C.H."/>
            <person name="Morin E."/>
            <person name="Beaudet D."/>
            <person name="Noel J."/>
            <person name="Yildirir G."/>
            <person name="Ndikumana S."/>
            <person name="Charron P."/>
            <person name="St-Onge C."/>
            <person name="Giorgi J."/>
            <person name="Kruger M."/>
            <person name="Marton T."/>
            <person name="Ropars J."/>
            <person name="Grigoriev I.V."/>
            <person name="Hainaut M."/>
            <person name="Henrissat B."/>
            <person name="Roux C."/>
            <person name="Martin F."/>
            <person name="Corradi N."/>
        </authorList>
    </citation>
    <scope>NUCLEOTIDE SEQUENCE [LARGE SCALE GENOMIC DNA]</scope>
    <source>
        <strain evidence="2 3">DAOM 197198</strain>
    </source>
</reference>
<evidence type="ECO:0000313" key="2">
    <source>
        <dbReference type="EMBL" id="POG64969.1"/>
    </source>
</evidence>
<keyword evidence="3" id="KW-1185">Reference proteome</keyword>
<feature type="transmembrane region" description="Helical" evidence="1">
    <location>
        <begin position="34"/>
        <end position="54"/>
    </location>
</feature>
<dbReference type="EMBL" id="AUPC02000226">
    <property type="protein sequence ID" value="POG64969.1"/>
    <property type="molecule type" value="Genomic_DNA"/>
</dbReference>
<accession>A0A2P4PHV1</accession>
<reference evidence="2 3" key="1">
    <citation type="journal article" date="2013" name="Proc. Natl. Acad. Sci. U.S.A.">
        <title>Genome of an arbuscular mycorrhizal fungus provides insight into the oldest plant symbiosis.</title>
        <authorList>
            <person name="Tisserant E."/>
            <person name="Malbreil M."/>
            <person name="Kuo A."/>
            <person name="Kohler A."/>
            <person name="Symeonidi A."/>
            <person name="Balestrini R."/>
            <person name="Charron P."/>
            <person name="Duensing N."/>
            <person name="Frei Dit Frey N."/>
            <person name="Gianinazzi-Pearson V."/>
            <person name="Gilbert L.B."/>
            <person name="Handa Y."/>
            <person name="Herr J.R."/>
            <person name="Hijri M."/>
            <person name="Koul R."/>
            <person name="Kawaguchi M."/>
            <person name="Krajinski F."/>
            <person name="Lammers P.J."/>
            <person name="Masclaux F.G."/>
            <person name="Murat C."/>
            <person name="Morin E."/>
            <person name="Ndikumana S."/>
            <person name="Pagni M."/>
            <person name="Petitpierre D."/>
            <person name="Requena N."/>
            <person name="Rosikiewicz P."/>
            <person name="Riley R."/>
            <person name="Saito K."/>
            <person name="San Clemente H."/>
            <person name="Shapiro H."/>
            <person name="van Tuinen D."/>
            <person name="Becard G."/>
            <person name="Bonfante P."/>
            <person name="Paszkowski U."/>
            <person name="Shachar-Hill Y.Y."/>
            <person name="Tuskan G.A."/>
            <person name="Young P.W."/>
            <person name="Sanders I.R."/>
            <person name="Henrissat B."/>
            <person name="Rensing S.A."/>
            <person name="Grigoriev I.V."/>
            <person name="Corradi N."/>
            <person name="Roux C."/>
            <person name="Martin F."/>
        </authorList>
    </citation>
    <scope>NUCLEOTIDE SEQUENCE [LARGE SCALE GENOMIC DNA]</scope>
    <source>
        <strain evidence="2 3">DAOM 197198</strain>
    </source>
</reference>
<keyword evidence="1" id="KW-0812">Transmembrane</keyword>
<dbReference type="Proteomes" id="UP000018888">
    <property type="component" value="Unassembled WGS sequence"/>
</dbReference>